<keyword evidence="6 8" id="KW-1133">Transmembrane helix</keyword>
<comment type="subcellular location">
    <subcellularLocation>
        <location evidence="1">Endoplasmic reticulum membrane</location>
        <topology evidence="1">Single-pass membrane protein</topology>
    </subcellularLocation>
</comment>
<evidence type="ECO:0000256" key="2">
    <source>
        <dbReference type="ARBA" id="ARBA00009731"/>
    </source>
</evidence>
<dbReference type="InterPro" id="IPR013969">
    <property type="entry name" value="Oligosacch_biosynth_Alg14"/>
</dbReference>
<evidence type="ECO:0000256" key="8">
    <source>
        <dbReference type="SAM" id="Phobius"/>
    </source>
</evidence>
<dbReference type="Proteomes" id="UP000037510">
    <property type="component" value="Unassembled WGS sequence"/>
</dbReference>
<evidence type="ECO:0000256" key="5">
    <source>
        <dbReference type="ARBA" id="ARBA00022824"/>
    </source>
</evidence>
<evidence type="ECO:0000256" key="3">
    <source>
        <dbReference type="ARBA" id="ARBA00017467"/>
    </source>
</evidence>
<dbReference type="EMBL" id="JTDY01005708">
    <property type="protein sequence ID" value="KOB66711.1"/>
    <property type="molecule type" value="Genomic_DNA"/>
</dbReference>
<comment type="similarity">
    <text evidence="2">Belongs to the ALG14 family.</text>
</comment>
<dbReference type="GO" id="GO:0043541">
    <property type="term" value="C:UDP-N-acetylglucosamine transferase complex"/>
    <property type="evidence" value="ECO:0007669"/>
    <property type="project" value="TreeGrafter"/>
</dbReference>
<dbReference type="AlphaFoldDB" id="A0A0L7KUI6"/>
<dbReference type="PANTHER" id="PTHR12154:SF4">
    <property type="entry name" value="UDP-N-ACETYLGLUCOSAMINE TRANSFERASE SUBUNIT ALG14 HOMOLOG"/>
    <property type="match status" value="1"/>
</dbReference>
<evidence type="ECO:0000256" key="7">
    <source>
        <dbReference type="ARBA" id="ARBA00023136"/>
    </source>
</evidence>
<name>A0A0L7KUI6_OPEBR</name>
<dbReference type="Gene3D" id="3.40.50.2000">
    <property type="entry name" value="Glycogen Phosphorylase B"/>
    <property type="match status" value="1"/>
</dbReference>
<evidence type="ECO:0000256" key="6">
    <source>
        <dbReference type="ARBA" id="ARBA00022989"/>
    </source>
</evidence>
<evidence type="ECO:0000256" key="1">
    <source>
        <dbReference type="ARBA" id="ARBA00004389"/>
    </source>
</evidence>
<dbReference type="PANTHER" id="PTHR12154">
    <property type="entry name" value="GLYCOSYL TRANSFERASE-RELATED"/>
    <property type="match status" value="1"/>
</dbReference>
<keyword evidence="5" id="KW-0256">Endoplasmic reticulum</keyword>
<accession>A0A0L7KUI6</accession>
<sequence>MYMTIENFITVCNLLTFIIVVRVVTLILKIYTSECSLINEGSAFKTLLCIGSGGHTTELLRITKRLNLEKYNPRMYIVADNDGSSEYKIHMAEHGRKDFSISKIPRSRNVNQSFRSSVVTTFYATVRSFPILLSFKPNVILCNGPGTCVPICIVAFILRCLFISNCRIIFIESICRVRSLSLTGSIMQYFADVFVVQWPQLNDVCFRAKYFGRLT</sequence>
<proteinExistence type="inferred from homology"/>
<organism evidence="9 10">
    <name type="scientific">Operophtera brumata</name>
    <name type="common">Winter moth</name>
    <name type="synonym">Phalaena brumata</name>
    <dbReference type="NCBI Taxonomy" id="104452"/>
    <lineage>
        <taxon>Eukaryota</taxon>
        <taxon>Metazoa</taxon>
        <taxon>Ecdysozoa</taxon>
        <taxon>Arthropoda</taxon>
        <taxon>Hexapoda</taxon>
        <taxon>Insecta</taxon>
        <taxon>Pterygota</taxon>
        <taxon>Neoptera</taxon>
        <taxon>Endopterygota</taxon>
        <taxon>Lepidoptera</taxon>
        <taxon>Glossata</taxon>
        <taxon>Ditrysia</taxon>
        <taxon>Geometroidea</taxon>
        <taxon>Geometridae</taxon>
        <taxon>Larentiinae</taxon>
        <taxon>Operophtera</taxon>
    </lineage>
</organism>
<gene>
    <name evidence="9" type="ORF">OBRU01_20871</name>
</gene>
<keyword evidence="4 8" id="KW-0812">Transmembrane</keyword>
<evidence type="ECO:0000256" key="4">
    <source>
        <dbReference type="ARBA" id="ARBA00022692"/>
    </source>
</evidence>
<keyword evidence="7 8" id="KW-0472">Membrane</keyword>
<evidence type="ECO:0000313" key="9">
    <source>
        <dbReference type="EMBL" id="KOB66711.1"/>
    </source>
</evidence>
<dbReference type="Pfam" id="PF08660">
    <property type="entry name" value="Alg14"/>
    <property type="match status" value="1"/>
</dbReference>
<dbReference type="SUPFAM" id="SSF53756">
    <property type="entry name" value="UDP-Glycosyltransferase/glycogen phosphorylase"/>
    <property type="match status" value="1"/>
</dbReference>
<dbReference type="GO" id="GO:0004577">
    <property type="term" value="F:N-acetylglucosaminyldiphosphodolichol N-acetylglucosaminyltransferase activity"/>
    <property type="evidence" value="ECO:0007669"/>
    <property type="project" value="TreeGrafter"/>
</dbReference>
<protein>
    <recommendedName>
        <fullName evidence="3">UDP-N-acetylglucosamine transferase subunit ALG14</fullName>
    </recommendedName>
</protein>
<comment type="caution">
    <text evidence="9">The sequence shown here is derived from an EMBL/GenBank/DDBJ whole genome shotgun (WGS) entry which is preliminary data.</text>
</comment>
<evidence type="ECO:0000313" key="10">
    <source>
        <dbReference type="Proteomes" id="UP000037510"/>
    </source>
</evidence>
<dbReference type="GO" id="GO:0006488">
    <property type="term" value="P:dolichol-linked oligosaccharide biosynthetic process"/>
    <property type="evidence" value="ECO:0007669"/>
    <property type="project" value="InterPro"/>
</dbReference>
<reference evidence="9 10" key="1">
    <citation type="journal article" date="2015" name="Genome Biol. Evol.">
        <title>The genome of winter moth (Operophtera brumata) provides a genomic perspective on sexual dimorphism and phenology.</title>
        <authorList>
            <person name="Derks M.F."/>
            <person name="Smit S."/>
            <person name="Salis L."/>
            <person name="Schijlen E."/>
            <person name="Bossers A."/>
            <person name="Mateman C."/>
            <person name="Pijl A.S."/>
            <person name="de Ridder D."/>
            <person name="Groenen M.A."/>
            <person name="Visser M.E."/>
            <person name="Megens H.J."/>
        </authorList>
    </citation>
    <scope>NUCLEOTIDE SEQUENCE [LARGE SCALE GENOMIC DNA]</scope>
    <source>
        <strain evidence="9">WM2013NL</strain>
        <tissue evidence="9">Head and thorax</tissue>
    </source>
</reference>
<keyword evidence="10" id="KW-1185">Reference proteome</keyword>
<feature type="transmembrane region" description="Helical" evidence="8">
    <location>
        <begin position="7"/>
        <end position="28"/>
    </location>
</feature>
<dbReference type="STRING" id="104452.A0A0L7KUI6"/>